<evidence type="ECO:0000313" key="3">
    <source>
        <dbReference type="Proteomes" id="UP000460221"/>
    </source>
</evidence>
<evidence type="ECO:0000259" key="1">
    <source>
        <dbReference type="Pfam" id="PF13556"/>
    </source>
</evidence>
<dbReference type="Proteomes" id="UP000460221">
    <property type="component" value="Unassembled WGS sequence"/>
</dbReference>
<dbReference type="InterPro" id="IPR025736">
    <property type="entry name" value="PucR_C-HTH_dom"/>
</dbReference>
<sequence>MQGLLRRISSIDSAAERALRIIEFFDQLVVHGADIEAITRATAVLAEATVGAEDDVHGRHAAIAPTGADAEVPDNGLLCHDVQVGDRTVGRVWLHRAVPADSKDWDELIVERMSMAVAAAHSRRRTVARPPVSGMADPAIVQYLLGGEASEPDAARAALLLGFAVGQRIRAVAVEGGEVAGALAETRSALGSSTGHTVLAALTGTTAALLLAHAPADPPPLPAGIRACVGPAAPVEHAARSWAIARRGVRFAGLSLGWPNWLDAADLGCLIALDGRDEDGIAALGDVRAIGAIAARRNGAEDLALLDVVCASSSVREAATLATMHHSSVSYRMRAMSEILGFDLGSATARYRARTALLLWRLHVAR</sequence>
<keyword evidence="3" id="KW-1185">Reference proteome</keyword>
<dbReference type="RefSeq" id="WP_154770816.1">
    <property type="nucleotide sequence ID" value="NZ_WLYK01000011.1"/>
</dbReference>
<organism evidence="2 3">
    <name type="scientific">Nakamurella alba</name>
    <dbReference type="NCBI Taxonomy" id="2665158"/>
    <lineage>
        <taxon>Bacteria</taxon>
        <taxon>Bacillati</taxon>
        <taxon>Actinomycetota</taxon>
        <taxon>Actinomycetes</taxon>
        <taxon>Nakamurellales</taxon>
        <taxon>Nakamurellaceae</taxon>
        <taxon>Nakamurella</taxon>
    </lineage>
</organism>
<proteinExistence type="predicted"/>
<dbReference type="EMBL" id="WLYK01000011">
    <property type="protein sequence ID" value="MTD16859.1"/>
    <property type="molecule type" value="Genomic_DNA"/>
</dbReference>
<dbReference type="Gene3D" id="1.10.10.2840">
    <property type="entry name" value="PucR C-terminal helix-turn-helix domain"/>
    <property type="match status" value="1"/>
</dbReference>
<dbReference type="InterPro" id="IPR042070">
    <property type="entry name" value="PucR_C-HTH_sf"/>
</dbReference>
<dbReference type="AlphaFoldDB" id="A0A7K1FU29"/>
<protein>
    <recommendedName>
        <fullName evidence="1">PucR C-terminal helix-turn-helix domain-containing protein</fullName>
    </recommendedName>
</protein>
<accession>A0A7K1FU29</accession>
<evidence type="ECO:0000313" key="2">
    <source>
        <dbReference type="EMBL" id="MTD16859.1"/>
    </source>
</evidence>
<comment type="caution">
    <text evidence="2">The sequence shown here is derived from an EMBL/GenBank/DDBJ whole genome shotgun (WGS) entry which is preliminary data.</text>
</comment>
<reference evidence="2 3" key="1">
    <citation type="submission" date="2019-11" db="EMBL/GenBank/DDBJ databases">
        <authorList>
            <person name="Jiang L.-Q."/>
        </authorList>
    </citation>
    <scope>NUCLEOTIDE SEQUENCE [LARGE SCALE GENOMIC DNA]</scope>
    <source>
        <strain evidence="2 3">YIM 132087</strain>
    </source>
</reference>
<feature type="domain" description="PucR C-terminal helix-turn-helix" evidence="1">
    <location>
        <begin position="306"/>
        <end position="358"/>
    </location>
</feature>
<name>A0A7K1FU29_9ACTN</name>
<dbReference type="Pfam" id="PF13556">
    <property type="entry name" value="HTH_30"/>
    <property type="match status" value="1"/>
</dbReference>
<gene>
    <name evidence="2" type="ORF">GIS00_23270</name>
</gene>